<organism evidence="1 2">
    <name type="scientific">Brassica carinata</name>
    <name type="common">Ethiopian mustard</name>
    <name type="synonym">Abyssinian cabbage</name>
    <dbReference type="NCBI Taxonomy" id="52824"/>
    <lineage>
        <taxon>Eukaryota</taxon>
        <taxon>Viridiplantae</taxon>
        <taxon>Streptophyta</taxon>
        <taxon>Embryophyta</taxon>
        <taxon>Tracheophyta</taxon>
        <taxon>Spermatophyta</taxon>
        <taxon>Magnoliopsida</taxon>
        <taxon>eudicotyledons</taxon>
        <taxon>Gunneridae</taxon>
        <taxon>Pentapetalae</taxon>
        <taxon>rosids</taxon>
        <taxon>malvids</taxon>
        <taxon>Brassicales</taxon>
        <taxon>Brassicaceae</taxon>
        <taxon>Brassiceae</taxon>
        <taxon>Brassica</taxon>
    </lineage>
</organism>
<sequence>MTDPINAETKQQKRVVDWLHSCVYANYCIPTKCNCGGAIKVETDDSGRNYYICKVYEVRIS</sequence>
<dbReference type="AlphaFoldDB" id="A0A8X7VL46"/>
<comment type="caution">
    <text evidence="1">The sequence shown here is derived from an EMBL/GenBank/DDBJ whole genome shotgun (WGS) entry which is preliminary data.</text>
</comment>
<evidence type="ECO:0000313" key="2">
    <source>
        <dbReference type="Proteomes" id="UP000886595"/>
    </source>
</evidence>
<dbReference type="EMBL" id="JAAMPC010000005">
    <property type="protein sequence ID" value="KAG2313123.1"/>
    <property type="molecule type" value="Genomic_DNA"/>
</dbReference>
<name>A0A8X7VL46_BRACI</name>
<gene>
    <name evidence="1" type="ORF">Bca52824_024680</name>
</gene>
<proteinExistence type="predicted"/>
<keyword evidence="2" id="KW-1185">Reference proteome</keyword>
<dbReference type="Proteomes" id="UP000886595">
    <property type="component" value="Unassembled WGS sequence"/>
</dbReference>
<evidence type="ECO:0000313" key="1">
    <source>
        <dbReference type="EMBL" id="KAG2313123.1"/>
    </source>
</evidence>
<protein>
    <submittedName>
        <fullName evidence="1">Uncharacterized protein</fullName>
    </submittedName>
</protein>
<accession>A0A8X7VL46</accession>
<reference evidence="1 2" key="1">
    <citation type="submission" date="2020-02" db="EMBL/GenBank/DDBJ databases">
        <authorList>
            <person name="Ma Q."/>
            <person name="Huang Y."/>
            <person name="Song X."/>
            <person name="Pei D."/>
        </authorList>
    </citation>
    <scope>NUCLEOTIDE SEQUENCE [LARGE SCALE GENOMIC DNA]</scope>
    <source>
        <strain evidence="1">Sxm20200214</strain>
        <tissue evidence="1">Leaf</tissue>
    </source>
</reference>